<keyword evidence="1" id="KW-0472">Membrane</keyword>
<organism evidence="2 3">
    <name type="scientific">Linum tenue</name>
    <dbReference type="NCBI Taxonomy" id="586396"/>
    <lineage>
        <taxon>Eukaryota</taxon>
        <taxon>Viridiplantae</taxon>
        <taxon>Streptophyta</taxon>
        <taxon>Embryophyta</taxon>
        <taxon>Tracheophyta</taxon>
        <taxon>Spermatophyta</taxon>
        <taxon>Magnoliopsida</taxon>
        <taxon>eudicotyledons</taxon>
        <taxon>Gunneridae</taxon>
        <taxon>Pentapetalae</taxon>
        <taxon>rosids</taxon>
        <taxon>fabids</taxon>
        <taxon>Malpighiales</taxon>
        <taxon>Linaceae</taxon>
        <taxon>Linum</taxon>
    </lineage>
</organism>
<dbReference type="Proteomes" id="UP001154282">
    <property type="component" value="Unassembled WGS sequence"/>
</dbReference>
<keyword evidence="1" id="KW-1133">Transmembrane helix</keyword>
<feature type="transmembrane region" description="Helical" evidence="1">
    <location>
        <begin position="44"/>
        <end position="62"/>
    </location>
</feature>
<feature type="transmembrane region" description="Helical" evidence="1">
    <location>
        <begin position="15"/>
        <end position="37"/>
    </location>
</feature>
<evidence type="ECO:0000313" key="3">
    <source>
        <dbReference type="Proteomes" id="UP001154282"/>
    </source>
</evidence>
<accession>A0AAV0RQ70</accession>
<keyword evidence="3" id="KW-1185">Reference proteome</keyword>
<comment type="caution">
    <text evidence="2">The sequence shown here is derived from an EMBL/GenBank/DDBJ whole genome shotgun (WGS) entry which is preliminary data.</text>
</comment>
<dbReference type="EMBL" id="CAMGYJ010000011">
    <property type="protein sequence ID" value="CAI0559769.1"/>
    <property type="molecule type" value="Genomic_DNA"/>
</dbReference>
<dbReference type="AlphaFoldDB" id="A0AAV0RQ70"/>
<proteinExistence type="predicted"/>
<gene>
    <name evidence="2" type="ORF">LITE_LOCUS49371</name>
</gene>
<protein>
    <submittedName>
        <fullName evidence="2">Uncharacterized protein</fullName>
    </submittedName>
</protein>
<feature type="non-terminal residue" evidence="2">
    <location>
        <position position="102"/>
    </location>
</feature>
<keyword evidence="1" id="KW-0812">Transmembrane</keyword>
<evidence type="ECO:0000313" key="2">
    <source>
        <dbReference type="EMBL" id="CAI0559769.1"/>
    </source>
</evidence>
<reference evidence="2" key="1">
    <citation type="submission" date="2022-08" db="EMBL/GenBank/DDBJ databases">
        <authorList>
            <person name="Gutierrez-Valencia J."/>
        </authorList>
    </citation>
    <scope>NUCLEOTIDE SEQUENCE</scope>
</reference>
<evidence type="ECO:0000256" key="1">
    <source>
        <dbReference type="SAM" id="Phobius"/>
    </source>
</evidence>
<feature type="non-terminal residue" evidence="2">
    <location>
        <position position="1"/>
    </location>
</feature>
<sequence length="102" mass="11424">TQSLLYGTLSGGGSLVLTGGKLFGTNLGFLGIVFRAAKESRDHLFCGVIEALIWCWYISAVWKERCRRVFGEHQYAAGVLAEQLKEDIRLYTVARPEFQLLL</sequence>
<name>A0AAV0RQ70_9ROSI</name>